<dbReference type="EMBL" id="CAJNOI010000231">
    <property type="protein sequence ID" value="CAF1198679.1"/>
    <property type="molecule type" value="Genomic_DNA"/>
</dbReference>
<dbReference type="Proteomes" id="UP000663891">
    <property type="component" value="Unassembled WGS sequence"/>
</dbReference>
<dbReference type="Proteomes" id="UP000663832">
    <property type="component" value="Unassembled WGS sequence"/>
</dbReference>
<dbReference type="EMBL" id="CAJNOE010000462">
    <property type="protein sequence ID" value="CAF1227548.1"/>
    <property type="molecule type" value="Genomic_DNA"/>
</dbReference>
<evidence type="ECO:0000313" key="7">
    <source>
        <dbReference type="EMBL" id="CAF4077120.1"/>
    </source>
</evidence>
<keyword evidence="8" id="KW-1185">Reference proteome</keyword>
<evidence type="ECO:0000256" key="1">
    <source>
        <dbReference type="SAM" id="SignalP"/>
    </source>
</evidence>
<name>A0A814YCY1_9BILA</name>
<organism evidence="3 9">
    <name type="scientific">Adineta steineri</name>
    <dbReference type="NCBI Taxonomy" id="433720"/>
    <lineage>
        <taxon>Eukaryota</taxon>
        <taxon>Metazoa</taxon>
        <taxon>Spiralia</taxon>
        <taxon>Gnathifera</taxon>
        <taxon>Rotifera</taxon>
        <taxon>Eurotatoria</taxon>
        <taxon>Bdelloidea</taxon>
        <taxon>Adinetida</taxon>
        <taxon>Adinetidae</taxon>
        <taxon>Adineta</taxon>
    </lineage>
</organism>
<feature type="signal peptide" evidence="1">
    <location>
        <begin position="1"/>
        <end position="21"/>
    </location>
</feature>
<evidence type="ECO:0000313" key="8">
    <source>
        <dbReference type="Proteomes" id="UP000663832"/>
    </source>
</evidence>
<dbReference type="Proteomes" id="UP000663868">
    <property type="component" value="Unassembled WGS sequence"/>
</dbReference>
<proteinExistence type="predicted"/>
<dbReference type="EMBL" id="CAJOAY010000221">
    <property type="protein sequence ID" value="CAF3590719.1"/>
    <property type="molecule type" value="Genomic_DNA"/>
</dbReference>
<evidence type="ECO:0000313" key="3">
    <source>
        <dbReference type="EMBL" id="CAF1227548.1"/>
    </source>
</evidence>
<sequence length="228" mass="24301">MQKYLTLYLSIVLVLIDVSIQDLGKPALLSGLGDLDFSFLRAPTSPAGSGGDRNLCNCHGAPVQDVLTVSYHGSISHSVVLCMCNNAVTGASVMIDTMGRVPAPIRLYNKAMVSSPAGVCGGAGSSGDVSYYCSSNMHVSVFIHESAHSMDRGKSASSEWRDAVARDTCVPDAYANSNFADNFAQVVVLWVHLVGTGRHLDFGGSKFACMRNQLHQISRYLPATSLHT</sequence>
<dbReference type="Proteomes" id="UP000663860">
    <property type="component" value="Unassembled WGS sequence"/>
</dbReference>
<dbReference type="SUPFAM" id="SSF55486">
    <property type="entry name" value="Metalloproteases ('zincins'), catalytic domain"/>
    <property type="match status" value="1"/>
</dbReference>
<evidence type="ECO:0000313" key="9">
    <source>
        <dbReference type="Proteomes" id="UP000663860"/>
    </source>
</evidence>
<gene>
    <name evidence="2" type="ORF">BJG266_LOCUS26768</name>
    <name evidence="3" type="ORF">IZO911_LOCUS30064</name>
    <name evidence="7" type="ORF">KXQ929_LOCUS33113</name>
    <name evidence="6" type="ORF">OKA104_LOCUS6098</name>
    <name evidence="5" type="ORF">QVE165_LOCUS41289</name>
    <name evidence="4" type="ORF">VCS650_LOCUS30164</name>
</gene>
<dbReference type="AlphaFoldDB" id="A0A814YCY1"/>
<dbReference type="Proteomes" id="UP000663881">
    <property type="component" value="Unassembled WGS sequence"/>
</dbReference>
<protein>
    <submittedName>
        <fullName evidence="3">Uncharacterized protein</fullName>
    </submittedName>
</protein>
<reference evidence="3" key="1">
    <citation type="submission" date="2021-02" db="EMBL/GenBank/DDBJ databases">
        <authorList>
            <person name="Nowell W R."/>
        </authorList>
    </citation>
    <scope>NUCLEOTIDE SEQUENCE</scope>
</reference>
<keyword evidence="1" id="KW-0732">Signal</keyword>
<evidence type="ECO:0000313" key="5">
    <source>
        <dbReference type="EMBL" id="CAF1466595.1"/>
    </source>
</evidence>
<feature type="chain" id="PRO_5036226589" evidence="1">
    <location>
        <begin position="22"/>
        <end position="228"/>
    </location>
</feature>
<evidence type="ECO:0000313" key="4">
    <source>
        <dbReference type="EMBL" id="CAF1284732.1"/>
    </source>
</evidence>
<dbReference type="EMBL" id="CAJNON010000484">
    <property type="protein sequence ID" value="CAF1284732.1"/>
    <property type="molecule type" value="Genomic_DNA"/>
</dbReference>
<dbReference type="EMBL" id="CAJNOM010000490">
    <property type="protein sequence ID" value="CAF1466595.1"/>
    <property type="molecule type" value="Genomic_DNA"/>
</dbReference>
<evidence type="ECO:0000313" key="2">
    <source>
        <dbReference type="EMBL" id="CAF1198679.1"/>
    </source>
</evidence>
<evidence type="ECO:0000313" key="6">
    <source>
        <dbReference type="EMBL" id="CAF3590719.1"/>
    </source>
</evidence>
<accession>A0A814YCY1</accession>
<dbReference type="EMBL" id="CAJOBB010004160">
    <property type="protein sequence ID" value="CAF4077120.1"/>
    <property type="molecule type" value="Genomic_DNA"/>
</dbReference>
<comment type="caution">
    <text evidence="3">The sequence shown here is derived from an EMBL/GenBank/DDBJ whole genome shotgun (WGS) entry which is preliminary data.</text>
</comment>
<dbReference type="Proteomes" id="UP000663877">
    <property type="component" value="Unassembled WGS sequence"/>
</dbReference>
<dbReference type="OrthoDB" id="9973982at2759"/>